<name>A0A1H6S0L1_9BACT</name>
<evidence type="ECO:0000313" key="2">
    <source>
        <dbReference type="Proteomes" id="UP000199532"/>
    </source>
</evidence>
<gene>
    <name evidence="1" type="ORF">SAMN04487995_1542</name>
</gene>
<organism evidence="1 2">
    <name type="scientific">Dyadobacter koreensis</name>
    <dbReference type="NCBI Taxonomy" id="408657"/>
    <lineage>
        <taxon>Bacteria</taxon>
        <taxon>Pseudomonadati</taxon>
        <taxon>Bacteroidota</taxon>
        <taxon>Cytophagia</taxon>
        <taxon>Cytophagales</taxon>
        <taxon>Spirosomataceae</taxon>
        <taxon>Dyadobacter</taxon>
    </lineage>
</organism>
<protein>
    <submittedName>
        <fullName evidence="1">Uncharacterized protein</fullName>
    </submittedName>
</protein>
<dbReference type="RefSeq" id="WP_090334155.1">
    <property type="nucleotide sequence ID" value="NZ_FNXY01000002.1"/>
</dbReference>
<evidence type="ECO:0000313" key="1">
    <source>
        <dbReference type="EMBL" id="SEI59384.1"/>
    </source>
</evidence>
<accession>A0A1H6S0L1</accession>
<dbReference type="Proteomes" id="UP000199532">
    <property type="component" value="Unassembled WGS sequence"/>
</dbReference>
<reference evidence="1 2" key="1">
    <citation type="submission" date="2016-10" db="EMBL/GenBank/DDBJ databases">
        <authorList>
            <person name="de Groot N.N."/>
        </authorList>
    </citation>
    <scope>NUCLEOTIDE SEQUENCE [LARGE SCALE GENOMIC DNA]</scope>
    <source>
        <strain evidence="1 2">DSM 19938</strain>
    </source>
</reference>
<sequence length="90" mass="10380">MDKFVSVLFVEDIDITTDTKKEDINQFQVEFYKWNLPSVGDHLMVPDASGDVQFYVVLSKSFLIKDGVANHFSYVVKKHGHPKEFDGLKR</sequence>
<dbReference type="AlphaFoldDB" id="A0A1H6S0L1"/>
<proteinExistence type="predicted"/>
<keyword evidence="2" id="KW-1185">Reference proteome</keyword>
<dbReference type="EMBL" id="FNXY01000002">
    <property type="protein sequence ID" value="SEI59384.1"/>
    <property type="molecule type" value="Genomic_DNA"/>
</dbReference>